<name>A0A9W4T3D9_9GLOM</name>
<reference evidence="1" key="1">
    <citation type="submission" date="2022-08" db="EMBL/GenBank/DDBJ databases">
        <authorList>
            <person name="Kallberg Y."/>
            <person name="Tangrot J."/>
            <person name="Rosling A."/>
        </authorList>
    </citation>
    <scope>NUCLEOTIDE SEQUENCE</scope>
    <source>
        <strain evidence="1">Wild A</strain>
    </source>
</reference>
<dbReference type="EMBL" id="CAMKVN010005508">
    <property type="protein sequence ID" value="CAI2188963.1"/>
    <property type="molecule type" value="Genomic_DNA"/>
</dbReference>
<sequence>FTWPEIEENTGYICTCAPLEFGTLNKISPSQIDKISKSCTFEKPIHNYTIHTRPLKLWTIPLMSRKENIQEDQVILEVEEEQTGDMDIDPISKRNHGTTALKMQSHMNDKDYIQYVKKIR</sequence>
<dbReference type="AlphaFoldDB" id="A0A9W4T3D9"/>
<keyword evidence="2" id="KW-1185">Reference proteome</keyword>
<evidence type="ECO:0000313" key="1">
    <source>
        <dbReference type="EMBL" id="CAI2188963.1"/>
    </source>
</evidence>
<dbReference type="OrthoDB" id="2430372at2759"/>
<feature type="non-terminal residue" evidence="1">
    <location>
        <position position="1"/>
    </location>
</feature>
<proteinExistence type="predicted"/>
<evidence type="ECO:0000313" key="2">
    <source>
        <dbReference type="Proteomes" id="UP001153678"/>
    </source>
</evidence>
<comment type="caution">
    <text evidence="1">The sequence shown here is derived from an EMBL/GenBank/DDBJ whole genome shotgun (WGS) entry which is preliminary data.</text>
</comment>
<gene>
    <name evidence="1" type="ORF">FWILDA_LOCUS13843</name>
</gene>
<dbReference type="Proteomes" id="UP001153678">
    <property type="component" value="Unassembled WGS sequence"/>
</dbReference>
<accession>A0A9W4T3D9</accession>
<protein>
    <submittedName>
        <fullName evidence="1">11549_t:CDS:1</fullName>
    </submittedName>
</protein>
<organism evidence="1 2">
    <name type="scientific">Funneliformis geosporum</name>
    <dbReference type="NCBI Taxonomy" id="1117311"/>
    <lineage>
        <taxon>Eukaryota</taxon>
        <taxon>Fungi</taxon>
        <taxon>Fungi incertae sedis</taxon>
        <taxon>Mucoromycota</taxon>
        <taxon>Glomeromycotina</taxon>
        <taxon>Glomeromycetes</taxon>
        <taxon>Glomerales</taxon>
        <taxon>Glomeraceae</taxon>
        <taxon>Funneliformis</taxon>
    </lineage>
</organism>